<dbReference type="Pfam" id="PF00092">
    <property type="entry name" value="VWA"/>
    <property type="match status" value="1"/>
</dbReference>
<evidence type="ECO:0000313" key="3">
    <source>
        <dbReference type="Proteomes" id="UP000019140"/>
    </source>
</evidence>
<name>W4MD20_9BACT</name>
<accession>W4MD20</accession>
<dbReference type="InterPro" id="IPR002035">
    <property type="entry name" value="VWF_A"/>
</dbReference>
<dbReference type="AlphaFoldDB" id="W4MD20"/>
<gene>
    <name evidence="2" type="ORF">ETSY2_07370</name>
</gene>
<reference evidence="2 3" key="1">
    <citation type="journal article" date="2014" name="Nature">
        <title>An environmental bacterial taxon with a large and distinct metabolic repertoire.</title>
        <authorList>
            <person name="Wilson M.C."/>
            <person name="Mori T."/>
            <person name="Ruckert C."/>
            <person name="Uria A.R."/>
            <person name="Helf M.J."/>
            <person name="Takada K."/>
            <person name="Gernert C."/>
            <person name="Steffens U.A."/>
            <person name="Heycke N."/>
            <person name="Schmitt S."/>
            <person name="Rinke C."/>
            <person name="Helfrich E.J."/>
            <person name="Brachmann A.O."/>
            <person name="Gurgui C."/>
            <person name="Wakimoto T."/>
            <person name="Kracht M."/>
            <person name="Crusemann M."/>
            <person name="Hentschel U."/>
            <person name="Abe I."/>
            <person name="Matsunaga S."/>
            <person name="Kalinowski J."/>
            <person name="Takeyama H."/>
            <person name="Piel J."/>
        </authorList>
    </citation>
    <scope>NUCLEOTIDE SEQUENCE [LARGE SCALE GENOMIC DNA]</scope>
    <source>
        <strain evidence="3">TSY2</strain>
    </source>
</reference>
<dbReference type="HOGENOM" id="CLU_024570_0_1_7"/>
<organism evidence="2 3">
    <name type="scientific">Candidatus Entotheonella gemina</name>
    <dbReference type="NCBI Taxonomy" id="1429439"/>
    <lineage>
        <taxon>Bacteria</taxon>
        <taxon>Pseudomonadati</taxon>
        <taxon>Nitrospinota/Tectimicrobiota group</taxon>
        <taxon>Candidatus Tectimicrobiota</taxon>
        <taxon>Candidatus Entotheonellia</taxon>
        <taxon>Candidatus Entotheonellales</taxon>
        <taxon>Candidatus Entotheonellaceae</taxon>
        <taxon>Candidatus Entotheonella</taxon>
    </lineage>
</organism>
<sequence>MIELLRPWALLLLPLPLLARWLLPALAACAALPVPAAVHELLSTLSRSQDARLMRWPAGLWLRTIGWVALVAALAGPQTRAGMLLKPTGRDLIVAIDLSASMGQKDMVVEGEQVPRLGVVYDLISEFINKRLGDRVGLIAFSQEAFLIAPLTFDIRAVVGLLDELGIGLPGHRTDLGRAVGLTIQTFRKEPPATRVLVVISDGEDNTGALAVDDAVGLATQHDIRIHTIGFSSDIKPDGAAVLRQMAKATGGEYFVAQSPQALAEISGAIDRIEPSAIDRGQDAVMRSWSWAALTIAMTALAALTWQEMREA</sequence>
<evidence type="ECO:0000259" key="1">
    <source>
        <dbReference type="PROSITE" id="PS50234"/>
    </source>
</evidence>
<keyword evidence="3" id="KW-1185">Reference proteome</keyword>
<dbReference type="SUPFAM" id="SSF53300">
    <property type="entry name" value="vWA-like"/>
    <property type="match status" value="1"/>
</dbReference>
<dbReference type="SMART" id="SM00327">
    <property type="entry name" value="VWA"/>
    <property type="match status" value="1"/>
</dbReference>
<protein>
    <recommendedName>
        <fullName evidence="1">VWFA domain-containing protein</fullName>
    </recommendedName>
</protein>
<dbReference type="PANTHER" id="PTHR22550">
    <property type="entry name" value="SPORE GERMINATION PROTEIN"/>
    <property type="match status" value="1"/>
</dbReference>
<evidence type="ECO:0000313" key="2">
    <source>
        <dbReference type="EMBL" id="ETX08100.1"/>
    </source>
</evidence>
<proteinExistence type="predicted"/>
<dbReference type="EMBL" id="AZHX01000304">
    <property type="protein sequence ID" value="ETX08100.1"/>
    <property type="molecule type" value="Genomic_DNA"/>
</dbReference>
<dbReference type="InterPro" id="IPR036465">
    <property type="entry name" value="vWFA_dom_sf"/>
</dbReference>
<comment type="caution">
    <text evidence="2">The sequence shown here is derived from an EMBL/GenBank/DDBJ whole genome shotgun (WGS) entry which is preliminary data.</text>
</comment>
<dbReference type="PROSITE" id="PS50234">
    <property type="entry name" value="VWFA"/>
    <property type="match status" value="1"/>
</dbReference>
<dbReference type="InterPro" id="IPR050768">
    <property type="entry name" value="UPF0353/GerABKA_families"/>
</dbReference>
<dbReference type="Proteomes" id="UP000019140">
    <property type="component" value="Unassembled WGS sequence"/>
</dbReference>
<feature type="domain" description="VWFA" evidence="1">
    <location>
        <begin position="91"/>
        <end position="273"/>
    </location>
</feature>
<dbReference type="Gene3D" id="3.40.50.410">
    <property type="entry name" value="von Willebrand factor, type A domain"/>
    <property type="match status" value="1"/>
</dbReference>
<dbReference type="PANTHER" id="PTHR22550:SF18">
    <property type="entry name" value="VWFA DOMAIN-CONTAINING PROTEIN"/>
    <property type="match status" value="1"/>
</dbReference>